<dbReference type="InterPro" id="IPR002931">
    <property type="entry name" value="Transglutaminase-like"/>
</dbReference>
<dbReference type="Pfam" id="PF01841">
    <property type="entry name" value="Transglut_core"/>
    <property type="match status" value="1"/>
</dbReference>
<evidence type="ECO:0000313" key="3">
    <source>
        <dbReference type="Proteomes" id="UP000824201"/>
    </source>
</evidence>
<evidence type="ECO:0000313" key="2">
    <source>
        <dbReference type="EMBL" id="HIR89256.1"/>
    </source>
</evidence>
<reference evidence="2" key="1">
    <citation type="submission" date="2020-10" db="EMBL/GenBank/DDBJ databases">
        <authorList>
            <person name="Gilroy R."/>
        </authorList>
    </citation>
    <scope>NUCLEOTIDE SEQUENCE</scope>
    <source>
        <strain evidence="2">ChiW13-3771</strain>
    </source>
</reference>
<dbReference type="SUPFAM" id="SSF54001">
    <property type="entry name" value="Cysteine proteinases"/>
    <property type="match status" value="1"/>
</dbReference>
<sequence>MRIDAYKDKIKTALLNKQEKISVEYYNASNLFQSVLRENPTIAAKIKNVQYDELLVGGVFSVTYTVDPDNDSEVLHADTGEQVEDAMHKAIRHYKLEVSVSVAKSVNVSEVYNNFLVTYQGYYSNLISIECEQQFNIFGGKNLVKFSFNYRIGRIKLSMMEREVNKKLAEINNILFCYDMPNEVKAFVAHNYLAKTVVYWLDEDAGPLEKSYMQSAYGALINKKCVCQGYAEAYKRILDSQGITCEVICGKIKGSPDYHAWNVVSFDDKEFYHVDVTWDAQGKGKNRYKYYGLTDERMREDRIWTRLSYMVCAGSENILEKAQVQLVQSGGLFTSRGVNKKYFN</sequence>
<name>A0A9D1EF37_9FIRM</name>
<accession>A0A9D1EF37</accession>
<reference evidence="2" key="2">
    <citation type="journal article" date="2021" name="PeerJ">
        <title>Extensive microbial diversity within the chicken gut microbiome revealed by metagenomics and culture.</title>
        <authorList>
            <person name="Gilroy R."/>
            <person name="Ravi A."/>
            <person name="Getino M."/>
            <person name="Pursley I."/>
            <person name="Horton D.L."/>
            <person name="Alikhan N.F."/>
            <person name="Baker D."/>
            <person name="Gharbi K."/>
            <person name="Hall N."/>
            <person name="Watson M."/>
            <person name="Adriaenssens E.M."/>
            <person name="Foster-Nyarko E."/>
            <person name="Jarju S."/>
            <person name="Secka A."/>
            <person name="Antonio M."/>
            <person name="Oren A."/>
            <person name="Chaudhuri R.R."/>
            <person name="La Ragione R."/>
            <person name="Hildebrand F."/>
            <person name="Pallen M.J."/>
        </authorList>
    </citation>
    <scope>NUCLEOTIDE SEQUENCE</scope>
    <source>
        <strain evidence="2">ChiW13-3771</strain>
    </source>
</reference>
<dbReference type="GO" id="GO:0005737">
    <property type="term" value="C:cytoplasm"/>
    <property type="evidence" value="ECO:0007669"/>
    <property type="project" value="TreeGrafter"/>
</dbReference>
<comment type="caution">
    <text evidence="2">The sequence shown here is derived from an EMBL/GenBank/DDBJ whole genome shotgun (WGS) entry which is preliminary data.</text>
</comment>
<evidence type="ECO:0000259" key="1">
    <source>
        <dbReference type="SMART" id="SM00460"/>
    </source>
</evidence>
<dbReference type="PANTHER" id="PTHR46333">
    <property type="entry name" value="CYTOKINESIS PROTEIN 3"/>
    <property type="match status" value="1"/>
</dbReference>
<dbReference type="InterPro" id="IPR038765">
    <property type="entry name" value="Papain-like_cys_pep_sf"/>
</dbReference>
<dbReference type="SMART" id="SM00460">
    <property type="entry name" value="TGc"/>
    <property type="match status" value="1"/>
</dbReference>
<dbReference type="Gene3D" id="3.10.620.30">
    <property type="match status" value="1"/>
</dbReference>
<dbReference type="EMBL" id="DVHN01000127">
    <property type="protein sequence ID" value="HIR89256.1"/>
    <property type="molecule type" value="Genomic_DNA"/>
</dbReference>
<dbReference type="Proteomes" id="UP000824201">
    <property type="component" value="Unassembled WGS sequence"/>
</dbReference>
<feature type="domain" description="Transglutaminase-like" evidence="1">
    <location>
        <begin position="219"/>
        <end position="278"/>
    </location>
</feature>
<dbReference type="AlphaFoldDB" id="A0A9D1EF37"/>
<gene>
    <name evidence="2" type="ORF">IAC96_09920</name>
</gene>
<proteinExistence type="predicted"/>
<dbReference type="InterPro" id="IPR052557">
    <property type="entry name" value="CAP/Cytokinesis_protein"/>
</dbReference>
<organism evidence="2 3">
    <name type="scientific">Candidatus Fimimorpha faecalis</name>
    <dbReference type="NCBI Taxonomy" id="2840824"/>
    <lineage>
        <taxon>Bacteria</taxon>
        <taxon>Bacillati</taxon>
        <taxon>Bacillota</taxon>
        <taxon>Clostridia</taxon>
        <taxon>Eubacteriales</taxon>
        <taxon>Candidatus Fimimorpha</taxon>
    </lineage>
</organism>
<protein>
    <recommendedName>
        <fullName evidence="1">Transglutaminase-like domain-containing protein</fullName>
    </recommendedName>
</protein>
<dbReference type="PANTHER" id="PTHR46333:SF2">
    <property type="entry name" value="CYTOKINESIS PROTEIN 3"/>
    <property type="match status" value="1"/>
</dbReference>